<evidence type="ECO:0000256" key="1">
    <source>
        <dbReference type="SAM" id="Phobius"/>
    </source>
</evidence>
<feature type="transmembrane region" description="Helical" evidence="1">
    <location>
        <begin position="141"/>
        <end position="157"/>
    </location>
</feature>
<dbReference type="Proteomes" id="UP000316298">
    <property type="component" value="Unassembled WGS sequence"/>
</dbReference>
<keyword evidence="1" id="KW-0812">Transmembrane</keyword>
<proteinExistence type="predicted"/>
<accession>A0A542EQ34</accession>
<feature type="transmembrane region" description="Helical" evidence="1">
    <location>
        <begin position="35"/>
        <end position="57"/>
    </location>
</feature>
<dbReference type="OrthoDB" id="5192869at2"/>
<protein>
    <submittedName>
        <fullName evidence="2">Uncharacterized protein</fullName>
    </submittedName>
</protein>
<reference evidence="2 3" key="1">
    <citation type="submission" date="2019-06" db="EMBL/GenBank/DDBJ databases">
        <title>Sequencing the genomes of 1000 actinobacteria strains.</title>
        <authorList>
            <person name="Klenk H.-P."/>
        </authorList>
    </citation>
    <scope>NUCLEOTIDE SEQUENCE [LARGE SCALE GENOMIC DNA]</scope>
    <source>
        <strain evidence="2 3">DSM 17305</strain>
    </source>
</reference>
<keyword evidence="3" id="KW-1185">Reference proteome</keyword>
<evidence type="ECO:0000313" key="3">
    <source>
        <dbReference type="Proteomes" id="UP000316298"/>
    </source>
</evidence>
<sequence>MRSEPVEVPGWILGVLGGVLFGVAMGAFIKHDGSSWTAAGVGVIVTGVPFGLAMGWWSARWRRGLKDAEGDISAEKARLAQRAATGGPAPEDDEVRSAALRIASRYLESYTGRTRWLFIIVPAAILLGTIAGAAGGSPWELLGAPVAAGLLYARWYWPRRLRRRIALLTEATPETRE</sequence>
<organism evidence="2 3">
    <name type="scientific">Kribbella jejuensis</name>
    <dbReference type="NCBI Taxonomy" id="236068"/>
    <lineage>
        <taxon>Bacteria</taxon>
        <taxon>Bacillati</taxon>
        <taxon>Actinomycetota</taxon>
        <taxon>Actinomycetes</taxon>
        <taxon>Propionibacteriales</taxon>
        <taxon>Kribbellaceae</taxon>
        <taxon>Kribbella</taxon>
    </lineage>
</organism>
<comment type="caution">
    <text evidence="2">The sequence shown here is derived from an EMBL/GenBank/DDBJ whole genome shotgun (WGS) entry which is preliminary data.</text>
</comment>
<feature type="transmembrane region" description="Helical" evidence="1">
    <location>
        <begin position="12"/>
        <end position="29"/>
    </location>
</feature>
<dbReference type="RefSeq" id="WP_141853910.1">
    <property type="nucleotide sequence ID" value="NZ_BAAAKA010000012.1"/>
</dbReference>
<keyword evidence="1" id="KW-0472">Membrane</keyword>
<feature type="transmembrane region" description="Helical" evidence="1">
    <location>
        <begin position="116"/>
        <end position="135"/>
    </location>
</feature>
<dbReference type="AlphaFoldDB" id="A0A542EQ34"/>
<dbReference type="EMBL" id="VFMM01000001">
    <property type="protein sequence ID" value="TQJ17460.1"/>
    <property type="molecule type" value="Genomic_DNA"/>
</dbReference>
<evidence type="ECO:0000313" key="2">
    <source>
        <dbReference type="EMBL" id="TQJ17460.1"/>
    </source>
</evidence>
<name>A0A542EQ34_9ACTN</name>
<keyword evidence="1" id="KW-1133">Transmembrane helix</keyword>
<gene>
    <name evidence="2" type="ORF">FB475_1579</name>
</gene>